<sequence>MELYEPQVSVIHGSLVNEPNIKTYMIMGIINQYVGNAPPLVLRRKMDDENHSSDSPYTGLGTKMCEYPKDVTPVGIRSKLR</sequence>
<protein>
    <submittedName>
        <fullName evidence="1">Uncharacterized protein</fullName>
    </submittedName>
</protein>
<dbReference type="Proteomes" id="UP001054945">
    <property type="component" value="Unassembled WGS sequence"/>
</dbReference>
<comment type="caution">
    <text evidence="1">The sequence shown here is derived from an EMBL/GenBank/DDBJ whole genome shotgun (WGS) entry which is preliminary data.</text>
</comment>
<name>A0AAV4XDS7_CAEEX</name>
<evidence type="ECO:0000313" key="1">
    <source>
        <dbReference type="EMBL" id="GIY93192.1"/>
    </source>
</evidence>
<accession>A0AAV4XDS7</accession>
<dbReference type="AlphaFoldDB" id="A0AAV4XDS7"/>
<keyword evidence="2" id="KW-1185">Reference proteome</keyword>
<proteinExistence type="predicted"/>
<evidence type="ECO:0000313" key="2">
    <source>
        <dbReference type="Proteomes" id="UP001054945"/>
    </source>
</evidence>
<gene>
    <name evidence="1" type="ORF">CEXT_224341</name>
</gene>
<organism evidence="1 2">
    <name type="scientific">Caerostris extrusa</name>
    <name type="common">Bark spider</name>
    <name type="synonym">Caerostris bankana</name>
    <dbReference type="NCBI Taxonomy" id="172846"/>
    <lineage>
        <taxon>Eukaryota</taxon>
        <taxon>Metazoa</taxon>
        <taxon>Ecdysozoa</taxon>
        <taxon>Arthropoda</taxon>
        <taxon>Chelicerata</taxon>
        <taxon>Arachnida</taxon>
        <taxon>Araneae</taxon>
        <taxon>Araneomorphae</taxon>
        <taxon>Entelegynae</taxon>
        <taxon>Araneoidea</taxon>
        <taxon>Araneidae</taxon>
        <taxon>Caerostris</taxon>
    </lineage>
</organism>
<reference evidence="1 2" key="1">
    <citation type="submission" date="2021-06" db="EMBL/GenBank/DDBJ databases">
        <title>Caerostris extrusa draft genome.</title>
        <authorList>
            <person name="Kono N."/>
            <person name="Arakawa K."/>
        </authorList>
    </citation>
    <scope>NUCLEOTIDE SEQUENCE [LARGE SCALE GENOMIC DNA]</scope>
</reference>
<dbReference type="EMBL" id="BPLR01000244">
    <property type="protein sequence ID" value="GIY93192.1"/>
    <property type="molecule type" value="Genomic_DNA"/>
</dbReference>